<evidence type="ECO:0000313" key="2">
    <source>
        <dbReference type="Proteomes" id="UP001479436"/>
    </source>
</evidence>
<proteinExistence type="predicted"/>
<organism evidence="1 2">
    <name type="scientific">Basidiobolus ranarum</name>
    <dbReference type="NCBI Taxonomy" id="34480"/>
    <lineage>
        <taxon>Eukaryota</taxon>
        <taxon>Fungi</taxon>
        <taxon>Fungi incertae sedis</taxon>
        <taxon>Zoopagomycota</taxon>
        <taxon>Entomophthoromycotina</taxon>
        <taxon>Basidiobolomycetes</taxon>
        <taxon>Basidiobolales</taxon>
        <taxon>Basidiobolaceae</taxon>
        <taxon>Basidiobolus</taxon>
    </lineage>
</organism>
<accession>A0ABR2WEJ8</accession>
<reference evidence="1 2" key="1">
    <citation type="submission" date="2023-04" db="EMBL/GenBank/DDBJ databases">
        <title>Genome of Basidiobolus ranarum AG-B5.</title>
        <authorList>
            <person name="Stajich J.E."/>
            <person name="Carter-House D."/>
            <person name="Gryganskyi A."/>
        </authorList>
    </citation>
    <scope>NUCLEOTIDE SEQUENCE [LARGE SCALE GENOMIC DNA]</scope>
    <source>
        <strain evidence="1 2">AG-B5</strain>
    </source>
</reference>
<comment type="caution">
    <text evidence="1">The sequence shown here is derived from an EMBL/GenBank/DDBJ whole genome shotgun (WGS) entry which is preliminary data.</text>
</comment>
<gene>
    <name evidence="1" type="ORF">K7432_016521</name>
</gene>
<evidence type="ECO:0000313" key="1">
    <source>
        <dbReference type="EMBL" id="KAK9759942.1"/>
    </source>
</evidence>
<name>A0ABR2WEJ8_9FUNG</name>
<feature type="non-terminal residue" evidence="1">
    <location>
        <position position="1"/>
    </location>
</feature>
<dbReference type="Proteomes" id="UP001479436">
    <property type="component" value="Unassembled WGS sequence"/>
</dbReference>
<sequence length="53" mass="5781">GEVLHELNTVVSEKLSEVASLGSHTYMGVGLESLDKLLPTDSIVFRGNIYDMD</sequence>
<dbReference type="EMBL" id="JASJQH010002782">
    <property type="protein sequence ID" value="KAK9759942.1"/>
    <property type="molecule type" value="Genomic_DNA"/>
</dbReference>
<protein>
    <submittedName>
        <fullName evidence="1">Uncharacterized protein</fullName>
    </submittedName>
</protein>
<keyword evidence="2" id="KW-1185">Reference proteome</keyword>